<evidence type="ECO:0000256" key="1">
    <source>
        <dbReference type="ARBA" id="ARBA00004123"/>
    </source>
</evidence>
<evidence type="ECO:0008006" key="9">
    <source>
        <dbReference type="Google" id="ProtNLM"/>
    </source>
</evidence>
<proteinExistence type="inferred from homology"/>
<dbReference type="Gene3D" id="1.10.10.580">
    <property type="entry name" value="Structural maintenance of chromosome 1. Chain E"/>
    <property type="match status" value="1"/>
</dbReference>
<keyword evidence="4" id="KW-0539">Nucleus</keyword>
<evidence type="ECO:0000313" key="8">
    <source>
        <dbReference type="Proteomes" id="UP000824782"/>
    </source>
</evidence>
<dbReference type="SUPFAM" id="SSF46785">
    <property type="entry name" value="Winged helix' DNA-binding domain"/>
    <property type="match status" value="1"/>
</dbReference>
<protein>
    <recommendedName>
        <fullName evidence="9">Meiotic recombination protein REC8 homolog</fullName>
    </recommendedName>
</protein>
<evidence type="ECO:0000259" key="5">
    <source>
        <dbReference type="Pfam" id="PF04824"/>
    </source>
</evidence>
<comment type="caution">
    <text evidence="7">The sequence shown here is derived from an EMBL/GenBank/DDBJ whole genome shotgun (WGS) entry which is preliminary data.</text>
</comment>
<dbReference type="Proteomes" id="UP000824782">
    <property type="component" value="Unassembled WGS sequence"/>
</dbReference>
<evidence type="ECO:0000256" key="4">
    <source>
        <dbReference type="ARBA" id="ARBA00023242"/>
    </source>
</evidence>
<dbReference type="GO" id="GO:0007059">
    <property type="term" value="P:chromosome segregation"/>
    <property type="evidence" value="ECO:0007669"/>
    <property type="project" value="UniProtKB-KW"/>
</dbReference>
<organism evidence="7 8">
    <name type="scientific">Engystomops pustulosus</name>
    <name type="common">Tungara frog</name>
    <name type="synonym">Physalaemus pustulosus</name>
    <dbReference type="NCBI Taxonomy" id="76066"/>
    <lineage>
        <taxon>Eukaryota</taxon>
        <taxon>Metazoa</taxon>
        <taxon>Chordata</taxon>
        <taxon>Craniata</taxon>
        <taxon>Vertebrata</taxon>
        <taxon>Euteleostomi</taxon>
        <taxon>Amphibia</taxon>
        <taxon>Batrachia</taxon>
        <taxon>Anura</taxon>
        <taxon>Neobatrachia</taxon>
        <taxon>Hyloidea</taxon>
        <taxon>Leptodactylidae</taxon>
        <taxon>Leiuperinae</taxon>
        <taxon>Engystomops</taxon>
    </lineage>
</organism>
<feature type="domain" description="Rad21/Rec8-like protein N-terminal" evidence="6">
    <location>
        <begin position="1"/>
        <end position="112"/>
    </location>
</feature>
<dbReference type="EMBL" id="WNYA01000001">
    <property type="protein sequence ID" value="KAG8596101.1"/>
    <property type="molecule type" value="Genomic_DNA"/>
</dbReference>
<comment type="similarity">
    <text evidence="2">Belongs to the rad21 family.</text>
</comment>
<dbReference type="Pfam" id="PF04824">
    <property type="entry name" value="Rad21_Rec8"/>
    <property type="match status" value="1"/>
</dbReference>
<reference evidence="7" key="1">
    <citation type="thesis" date="2020" institute="ProQuest LLC" country="789 East Eisenhower Parkway, Ann Arbor, MI, USA">
        <title>Comparative Genomics and Chromosome Evolution.</title>
        <authorList>
            <person name="Mudd A.B."/>
        </authorList>
    </citation>
    <scope>NUCLEOTIDE SEQUENCE</scope>
    <source>
        <strain evidence="7">237g6f4</strain>
        <tissue evidence="7">Blood</tissue>
    </source>
</reference>
<accession>A0AAV7DHN6</accession>
<evidence type="ECO:0000259" key="6">
    <source>
        <dbReference type="Pfam" id="PF04825"/>
    </source>
</evidence>
<dbReference type="AlphaFoldDB" id="A0AAV7DHN6"/>
<dbReference type="GO" id="GO:0003682">
    <property type="term" value="F:chromatin binding"/>
    <property type="evidence" value="ECO:0007669"/>
    <property type="project" value="TreeGrafter"/>
</dbReference>
<dbReference type="GO" id="GO:0006302">
    <property type="term" value="P:double-strand break repair"/>
    <property type="evidence" value="ECO:0007669"/>
    <property type="project" value="TreeGrafter"/>
</dbReference>
<evidence type="ECO:0000256" key="2">
    <source>
        <dbReference type="ARBA" id="ARBA00009870"/>
    </source>
</evidence>
<keyword evidence="3" id="KW-0159">Chromosome partition</keyword>
<sequence>MFYYPNVLQRHTGCFSTVWLAATKGSRIVKREYLKVNVMKTCHRIVQYILQQVPAPYHGSPIPRLSLYLSAQLSYGVVCVYHRQCDLLIEEMKTTLDRLFKAEKQTKIDLIHTEQHLLLPDNLILMQMSEDAPDPFFGMMEISPELPEPMMIPQTITIQEVEPVPLPSVEFGQDLPEVSPHDLELLVSDLPSLPEVETLPEPRKRHLLDATVLLDEVTGQPMDFLPGKVELMLPEEPFEGVHLPPARRSLQRSSLIVDKDTQIVSKTMQEQTCDPLIYTQSVVFDLMKSQTPASLFESPTYQTFMAPELLELWSRCALLEPLQFTQEREEELISEPEEMRAGTESGVSVMFSSEFSLEMSEEERSRPILLTPEDGRSLSGQEDKFLPMVSEMPEVIVELPETQEVLLSDMYRKLHSEIDSAGRAEFLSLTPGALSRFFASRFFFNCLVLCTQQVIRLEQTEPYGRILITPGSNY</sequence>
<keyword evidence="8" id="KW-1185">Reference proteome</keyword>
<dbReference type="PANTHER" id="PTHR12585:SF27">
    <property type="entry name" value="MEIOTIC RECOMBINATION PROTEIN REC8 HOMOLOG"/>
    <property type="match status" value="1"/>
</dbReference>
<dbReference type="InterPro" id="IPR006910">
    <property type="entry name" value="Rad21_Rec8_N"/>
</dbReference>
<evidence type="ECO:0000313" key="7">
    <source>
        <dbReference type="EMBL" id="KAG8596101.1"/>
    </source>
</evidence>
<dbReference type="InterPro" id="IPR036390">
    <property type="entry name" value="WH_DNA-bd_sf"/>
</dbReference>
<comment type="subcellular location">
    <subcellularLocation>
        <location evidence="1">Nucleus</location>
    </subcellularLocation>
</comment>
<dbReference type="CDD" id="cd21794">
    <property type="entry name" value="Rad21_Rec8_M_Rec8"/>
    <property type="match status" value="1"/>
</dbReference>
<gene>
    <name evidence="7" type="ORF">GDO81_001734</name>
</gene>
<dbReference type="GO" id="GO:0005634">
    <property type="term" value="C:nucleus"/>
    <property type="evidence" value="ECO:0007669"/>
    <property type="project" value="UniProtKB-SubCell"/>
</dbReference>
<dbReference type="GO" id="GO:0051177">
    <property type="term" value="P:meiotic sister chromatid cohesion"/>
    <property type="evidence" value="ECO:0007669"/>
    <property type="project" value="TreeGrafter"/>
</dbReference>
<dbReference type="InterPro" id="IPR006909">
    <property type="entry name" value="Rad21/Rec8_C_eu"/>
</dbReference>
<dbReference type="InterPro" id="IPR023093">
    <property type="entry name" value="ScpA-like_C"/>
</dbReference>
<name>A0AAV7DHN6_ENGPU</name>
<feature type="domain" description="Rad21/Rec8-like protein C-terminal eukaryotic" evidence="5">
    <location>
        <begin position="422"/>
        <end position="473"/>
    </location>
</feature>
<dbReference type="InterPro" id="IPR039781">
    <property type="entry name" value="Rad21/Rec8-like"/>
</dbReference>
<evidence type="ECO:0000256" key="3">
    <source>
        <dbReference type="ARBA" id="ARBA00022829"/>
    </source>
</evidence>
<dbReference type="PANTHER" id="PTHR12585">
    <property type="entry name" value="SCC1 / RAD21 FAMILY MEMBER"/>
    <property type="match status" value="1"/>
</dbReference>
<dbReference type="Pfam" id="PF04825">
    <property type="entry name" value="Rad21_Rec8_N"/>
    <property type="match status" value="1"/>
</dbReference>
<dbReference type="GO" id="GO:0030893">
    <property type="term" value="C:meiotic cohesin complex"/>
    <property type="evidence" value="ECO:0007669"/>
    <property type="project" value="TreeGrafter"/>
</dbReference>